<sequence length="223" mass="24712">MTSGNGINSEPRPEDPSGSAGPTSRPTNWQAREALLAEMEAEHRQTGNPMAVWAAWRLCRDTGGGFGLPLPPWVIVHLDAFAAQLRDWQDNGVPADRLAEEVGNALGFKARRKNQNPITDWRNRREGGAWFAQFEDHVLGGATPTAAIKRTADDVNSTEPTVRRRLEEFAGGFGMTPFEIVQTRKRMRDEEEAALTESARRAKARLNAILRGEPDPFPPSEED</sequence>
<evidence type="ECO:0000256" key="1">
    <source>
        <dbReference type="SAM" id="MobiDB-lite"/>
    </source>
</evidence>
<evidence type="ECO:0000313" key="2">
    <source>
        <dbReference type="EMBL" id="GGJ17413.1"/>
    </source>
</evidence>
<dbReference type="Proteomes" id="UP000661507">
    <property type="component" value="Unassembled WGS sequence"/>
</dbReference>
<organism evidence="2 3">
    <name type="scientific">Neoroseomonas lacus</name>
    <dbReference type="NCBI Taxonomy" id="287609"/>
    <lineage>
        <taxon>Bacteria</taxon>
        <taxon>Pseudomonadati</taxon>
        <taxon>Pseudomonadota</taxon>
        <taxon>Alphaproteobacteria</taxon>
        <taxon>Acetobacterales</taxon>
        <taxon>Acetobacteraceae</taxon>
        <taxon>Neoroseomonas</taxon>
    </lineage>
</organism>
<dbReference type="EMBL" id="BMKW01000006">
    <property type="protein sequence ID" value="GGJ17413.1"/>
    <property type="molecule type" value="Genomic_DNA"/>
</dbReference>
<proteinExistence type="predicted"/>
<reference evidence="2" key="2">
    <citation type="submission" date="2020-09" db="EMBL/GenBank/DDBJ databases">
        <authorList>
            <person name="Sun Q."/>
            <person name="Zhou Y."/>
        </authorList>
    </citation>
    <scope>NUCLEOTIDE SEQUENCE</scope>
    <source>
        <strain evidence="2">CGMCC 1.3617</strain>
    </source>
</reference>
<dbReference type="AlphaFoldDB" id="A0A917KJZ7"/>
<gene>
    <name evidence="2" type="ORF">GCM10011320_25960</name>
</gene>
<comment type="caution">
    <text evidence="2">The sequence shown here is derived from an EMBL/GenBank/DDBJ whole genome shotgun (WGS) entry which is preliminary data.</text>
</comment>
<evidence type="ECO:0000313" key="3">
    <source>
        <dbReference type="Proteomes" id="UP000661507"/>
    </source>
</evidence>
<protein>
    <submittedName>
        <fullName evidence="2">Uncharacterized protein</fullName>
    </submittedName>
</protein>
<feature type="region of interest" description="Disordered" evidence="1">
    <location>
        <begin position="1"/>
        <end position="29"/>
    </location>
</feature>
<reference evidence="2" key="1">
    <citation type="journal article" date="2014" name="Int. J. Syst. Evol. Microbiol.">
        <title>Complete genome sequence of Corynebacterium casei LMG S-19264T (=DSM 44701T), isolated from a smear-ripened cheese.</title>
        <authorList>
            <consortium name="US DOE Joint Genome Institute (JGI-PGF)"/>
            <person name="Walter F."/>
            <person name="Albersmeier A."/>
            <person name="Kalinowski J."/>
            <person name="Ruckert C."/>
        </authorList>
    </citation>
    <scope>NUCLEOTIDE SEQUENCE</scope>
    <source>
        <strain evidence="2">CGMCC 1.3617</strain>
    </source>
</reference>
<keyword evidence="3" id="KW-1185">Reference proteome</keyword>
<name>A0A917KJZ7_9PROT</name>
<feature type="compositionally biased region" description="Polar residues" evidence="1">
    <location>
        <begin position="20"/>
        <end position="29"/>
    </location>
</feature>
<accession>A0A917KJZ7</accession>